<name>A0A8T0Q7W4_PANVG</name>
<keyword evidence="4" id="KW-1185">Reference proteome</keyword>
<feature type="compositionally biased region" description="Polar residues" evidence="1">
    <location>
        <begin position="453"/>
        <end position="470"/>
    </location>
</feature>
<dbReference type="Proteomes" id="UP000823388">
    <property type="component" value="Chromosome 7N"/>
</dbReference>
<accession>A0A8T0Q7W4</accession>
<reference evidence="3" key="1">
    <citation type="submission" date="2020-05" db="EMBL/GenBank/DDBJ databases">
        <title>WGS assembly of Panicum virgatum.</title>
        <authorList>
            <person name="Lovell J.T."/>
            <person name="Jenkins J."/>
            <person name="Shu S."/>
            <person name="Juenger T.E."/>
            <person name="Schmutz J."/>
        </authorList>
    </citation>
    <scope>NUCLEOTIDE SEQUENCE</scope>
    <source>
        <strain evidence="3">AP13</strain>
    </source>
</reference>
<keyword evidence="2" id="KW-0812">Transmembrane</keyword>
<evidence type="ECO:0000313" key="4">
    <source>
        <dbReference type="Proteomes" id="UP000823388"/>
    </source>
</evidence>
<keyword evidence="2" id="KW-1133">Transmembrane helix</keyword>
<evidence type="ECO:0000256" key="1">
    <source>
        <dbReference type="SAM" id="MobiDB-lite"/>
    </source>
</evidence>
<protein>
    <submittedName>
        <fullName evidence="3">Uncharacterized protein</fullName>
    </submittedName>
</protein>
<comment type="caution">
    <text evidence="3">The sequence shown here is derived from an EMBL/GenBank/DDBJ whole genome shotgun (WGS) entry which is preliminary data.</text>
</comment>
<gene>
    <name evidence="3" type="ORF">PVAP13_7NG380100</name>
</gene>
<proteinExistence type="predicted"/>
<evidence type="ECO:0000313" key="3">
    <source>
        <dbReference type="EMBL" id="KAG2569288.1"/>
    </source>
</evidence>
<dbReference type="EMBL" id="CM029050">
    <property type="protein sequence ID" value="KAG2569288.1"/>
    <property type="molecule type" value="Genomic_DNA"/>
</dbReference>
<feature type="region of interest" description="Disordered" evidence="1">
    <location>
        <begin position="431"/>
        <end position="476"/>
    </location>
</feature>
<evidence type="ECO:0000256" key="2">
    <source>
        <dbReference type="SAM" id="Phobius"/>
    </source>
</evidence>
<dbReference type="AlphaFoldDB" id="A0A8T0Q7W4"/>
<organism evidence="3 4">
    <name type="scientific">Panicum virgatum</name>
    <name type="common">Blackwell switchgrass</name>
    <dbReference type="NCBI Taxonomy" id="38727"/>
    <lineage>
        <taxon>Eukaryota</taxon>
        <taxon>Viridiplantae</taxon>
        <taxon>Streptophyta</taxon>
        <taxon>Embryophyta</taxon>
        <taxon>Tracheophyta</taxon>
        <taxon>Spermatophyta</taxon>
        <taxon>Magnoliopsida</taxon>
        <taxon>Liliopsida</taxon>
        <taxon>Poales</taxon>
        <taxon>Poaceae</taxon>
        <taxon>PACMAD clade</taxon>
        <taxon>Panicoideae</taxon>
        <taxon>Panicodae</taxon>
        <taxon>Paniceae</taxon>
        <taxon>Panicinae</taxon>
        <taxon>Panicum</taxon>
        <taxon>Panicum sect. Hiantes</taxon>
    </lineage>
</organism>
<sequence length="571" mass="62133">MQGQRNSMEHFADVFGFDIGSSSGNPVMDQQAYWNNVLGSVESQNLQGYQMNHNDATISYGNEPQQDGTFLGFWESGEASSSGSALNYGSSSNAKTEHLNIGGGLRIGERRLVADNDLSLDVDINLNANANDLRGQSSNVNFASQGPEQYSGCARNGINAQPSDLRLHPYRTFLLGAEETDSFTLNPSENPLGDFSLMQEGIHQRPGGSLSLDGRRLACKRKNIEGTNGQSSAGASTSFSHRDDNAFHNIASSSYNPAPIRNSSSPNCLMIPSSIEDQLPRYGTNAGLSSGSYDLNGGINNAGNSQRSFRARTTTAQQIAPCTVWPSSNAIRLSNSWNHQPSHPQSTYDDPQEVIPVVSSLNLQYQHPMNVPGVPQAANRFTSHGASSSRAGSLENRVIGSEEVLRRNVVPTSYSDLVPPTAVDLRRLVPEPSNWSSDGRGTAISGSIPPVSRANTSSTVNPPTGSTHQNLSRRHPRNLSEEIGRLSGALRGHQPPRLRSGFLLERQGDGVWGVPLSMRGREGRRLMEIRNALEMIHRGENVRLEVSNSNTHLGFLALYLLLLLWIWYQNI</sequence>
<keyword evidence="2" id="KW-0472">Membrane</keyword>
<feature type="transmembrane region" description="Helical" evidence="2">
    <location>
        <begin position="551"/>
        <end position="568"/>
    </location>
</feature>